<organism evidence="2 3">
    <name type="scientific">Pontibacillus yanchengensis Y32</name>
    <dbReference type="NCBI Taxonomy" id="1385514"/>
    <lineage>
        <taxon>Bacteria</taxon>
        <taxon>Bacillati</taxon>
        <taxon>Bacillota</taxon>
        <taxon>Bacilli</taxon>
        <taxon>Bacillales</taxon>
        <taxon>Bacillaceae</taxon>
        <taxon>Pontibacillus</taxon>
    </lineage>
</organism>
<proteinExistence type="predicted"/>
<keyword evidence="1" id="KW-1133">Transmembrane helix</keyword>
<keyword evidence="1" id="KW-0812">Transmembrane</keyword>
<evidence type="ECO:0000313" key="3">
    <source>
        <dbReference type="Proteomes" id="UP000030147"/>
    </source>
</evidence>
<keyword evidence="1" id="KW-0472">Membrane</keyword>
<dbReference type="InterPro" id="IPR035406">
    <property type="entry name" value="DUF5412"/>
</dbReference>
<dbReference type="Proteomes" id="UP000030147">
    <property type="component" value="Unassembled WGS sequence"/>
</dbReference>
<accession>A0A0A2T975</accession>
<dbReference type="eggNOG" id="ENOG5032SB3">
    <property type="taxonomic scope" value="Bacteria"/>
</dbReference>
<dbReference type="OrthoDB" id="2357451at2"/>
<reference evidence="2 3" key="1">
    <citation type="journal article" date="2015" name="Stand. Genomic Sci.">
        <title>High quality draft genome sequence of the moderately halophilic bacterium Pontibacillus yanchengensis Y32(T) and comparison among Pontibacillus genomes.</title>
        <authorList>
            <person name="Huang J."/>
            <person name="Qiao Z.X."/>
            <person name="Tang J.W."/>
            <person name="Wang G."/>
        </authorList>
    </citation>
    <scope>NUCLEOTIDE SEQUENCE [LARGE SCALE GENOMIC DNA]</scope>
    <source>
        <strain evidence="2 3">Y32</strain>
    </source>
</reference>
<evidence type="ECO:0000256" key="1">
    <source>
        <dbReference type="SAM" id="Phobius"/>
    </source>
</evidence>
<name>A0A0A2T975_9BACI</name>
<evidence type="ECO:0000313" key="2">
    <source>
        <dbReference type="EMBL" id="KGP70953.1"/>
    </source>
</evidence>
<keyword evidence="3" id="KW-1185">Reference proteome</keyword>
<comment type="caution">
    <text evidence="2">The sequence shown here is derived from an EMBL/GenBank/DDBJ whole genome shotgun (WGS) entry which is preliminary data.</text>
</comment>
<protein>
    <submittedName>
        <fullName evidence="2">Uncharacterized protein</fullName>
    </submittedName>
</protein>
<sequence>MNGTLYVVLFLSFFALILIWIISLTLLFIGLIKWIRNNRKFPSKRLSASLIVLCIASVQFYHQYYNLDYLPEGELNAVFPSPNENFEIHTYHFNVMYGMHAQAVLVNTKTEKENTIYFNWYDYDPSVKWIGNNNVRIGREKLSIHQDTYDFRHDPNSPRMLPRQRVNP</sequence>
<gene>
    <name evidence="2" type="ORF">N782_02660</name>
</gene>
<dbReference type="RefSeq" id="WP_036824329.1">
    <property type="nucleotide sequence ID" value="NZ_AVBF01000096.1"/>
</dbReference>
<dbReference type="EMBL" id="AVBF01000096">
    <property type="protein sequence ID" value="KGP70953.1"/>
    <property type="molecule type" value="Genomic_DNA"/>
</dbReference>
<feature type="transmembrane region" description="Helical" evidence="1">
    <location>
        <begin position="6"/>
        <end position="34"/>
    </location>
</feature>
<dbReference type="Pfam" id="PF17428">
    <property type="entry name" value="DUF5412"/>
    <property type="match status" value="1"/>
</dbReference>
<dbReference type="AlphaFoldDB" id="A0A0A2T975"/>